<comment type="caution">
    <text evidence="4">The sequence shown here is derived from an EMBL/GenBank/DDBJ whole genome shotgun (WGS) entry which is preliminary data.</text>
</comment>
<dbReference type="OrthoDB" id="406044at2759"/>
<name>A0A553P0K2_TIGCA</name>
<evidence type="ECO:0000256" key="2">
    <source>
        <dbReference type="ARBA" id="ARBA00022737"/>
    </source>
</evidence>
<reference evidence="4 5" key="1">
    <citation type="journal article" date="2018" name="Nat. Ecol. Evol.">
        <title>Genomic signatures of mitonuclear coevolution across populations of Tigriopus californicus.</title>
        <authorList>
            <person name="Barreto F.S."/>
            <person name="Watson E.T."/>
            <person name="Lima T.G."/>
            <person name="Willett C.S."/>
            <person name="Edmands S."/>
            <person name="Li W."/>
            <person name="Burton R.S."/>
        </authorList>
    </citation>
    <scope>NUCLEOTIDE SEQUENCE [LARGE SCALE GENOMIC DNA]</scope>
    <source>
        <strain evidence="4 5">San Diego</strain>
    </source>
</reference>
<sequence length="190" mass="21170">MEEQLELGKSYEKVVTLKKKHGKCGSYTHNDGSLFIGDFDENGVKSGMGHLEVPNGSTYDGQFQKGLPNGVGIMRFPDSSRYEGEFMQGWFHGHGVFQTIGGMKFEGEFRGGRIWGNGLLTFNDGKVGSEGYFQDSRFSRDGVAKDDIKKSRKIANFARRICNETSYDVGNGWKTEEQEQNEAIEVGADI</sequence>
<dbReference type="AlphaFoldDB" id="A0A553P0K2"/>
<dbReference type="Gene3D" id="2.20.110.10">
    <property type="entry name" value="Histone H3 K4-specific methyltransferase SET7/9 N-terminal domain"/>
    <property type="match status" value="2"/>
</dbReference>
<evidence type="ECO:0000256" key="1">
    <source>
        <dbReference type="ARBA" id="ARBA00004316"/>
    </source>
</evidence>
<keyword evidence="5" id="KW-1185">Reference proteome</keyword>
<dbReference type="InterPro" id="IPR003409">
    <property type="entry name" value="MORN"/>
</dbReference>
<dbReference type="STRING" id="6832.A0A553P0K2"/>
<comment type="subcellular location">
    <subcellularLocation>
        <location evidence="1">Cell projection</location>
    </subcellularLocation>
</comment>
<dbReference type="SUPFAM" id="SSF82185">
    <property type="entry name" value="Histone H3 K4-specific methyltransferase SET7/9 N-terminal domain"/>
    <property type="match status" value="1"/>
</dbReference>
<dbReference type="OMA" id="WFPDGAK"/>
<dbReference type="PANTHER" id="PTHR46614:SF1">
    <property type="entry name" value="MORN REPEAT-CONTAINING PROTEIN 4"/>
    <property type="match status" value="1"/>
</dbReference>
<protein>
    <recommendedName>
        <fullName evidence="6">MORN repeat-containing protein 4</fullName>
    </recommendedName>
</protein>
<dbReference type="Proteomes" id="UP000318571">
    <property type="component" value="Chromosome 9"/>
</dbReference>
<proteinExistence type="predicted"/>
<dbReference type="InterPro" id="IPR052315">
    <property type="entry name" value="MORN4"/>
</dbReference>
<evidence type="ECO:0000256" key="3">
    <source>
        <dbReference type="ARBA" id="ARBA00023273"/>
    </source>
</evidence>
<dbReference type="SMART" id="SM00698">
    <property type="entry name" value="MORN"/>
    <property type="match status" value="3"/>
</dbReference>
<keyword evidence="2" id="KW-0677">Repeat</keyword>
<dbReference type="GO" id="GO:0048678">
    <property type="term" value="P:response to axon injury"/>
    <property type="evidence" value="ECO:0007669"/>
    <property type="project" value="TreeGrafter"/>
</dbReference>
<organism evidence="4 5">
    <name type="scientific">Tigriopus californicus</name>
    <name type="common">Marine copepod</name>
    <dbReference type="NCBI Taxonomy" id="6832"/>
    <lineage>
        <taxon>Eukaryota</taxon>
        <taxon>Metazoa</taxon>
        <taxon>Ecdysozoa</taxon>
        <taxon>Arthropoda</taxon>
        <taxon>Crustacea</taxon>
        <taxon>Multicrustacea</taxon>
        <taxon>Hexanauplia</taxon>
        <taxon>Copepoda</taxon>
        <taxon>Harpacticoida</taxon>
        <taxon>Harpacticidae</taxon>
        <taxon>Tigriopus</taxon>
    </lineage>
</organism>
<keyword evidence="3" id="KW-0966">Cell projection</keyword>
<evidence type="ECO:0000313" key="4">
    <source>
        <dbReference type="EMBL" id="TRY71224.1"/>
    </source>
</evidence>
<evidence type="ECO:0008006" key="6">
    <source>
        <dbReference type="Google" id="ProtNLM"/>
    </source>
</evidence>
<dbReference type="GO" id="GO:0042995">
    <property type="term" value="C:cell projection"/>
    <property type="evidence" value="ECO:0007669"/>
    <property type="project" value="UniProtKB-SubCell"/>
</dbReference>
<evidence type="ECO:0000313" key="5">
    <source>
        <dbReference type="Proteomes" id="UP000318571"/>
    </source>
</evidence>
<dbReference type="EMBL" id="VCGU01000009">
    <property type="protein sequence ID" value="TRY71224.1"/>
    <property type="molecule type" value="Genomic_DNA"/>
</dbReference>
<dbReference type="Pfam" id="PF02493">
    <property type="entry name" value="MORN"/>
    <property type="match status" value="3"/>
</dbReference>
<dbReference type="PANTHER" id="PTHR46614">
    <property type="entry name" value="MORN REPEAT-CONTAINING PROTEIN 4"/>
    <property type="match status" value="1"/>
</dbReference>
<gene>
    <name evidence="4" type="ORF">TCAL_10839</name>
</gene>
<accession>A0A553P0K2</accession>